<dbReference type="InterPro" id="IPR013087">
    <property type="entry name" value="Znf_C2H2_type"/>
</dbReference>
<sequence length="224" mass="26388">MNCNECNRSFSSRQRLQYHTERKVCQRPKATTVCEVCDRAFSNPQALKYHVDNAVCKRTRDDNTLCGNCGKHLSSAQALDYHVRHRVCLKGICPRCDNNDDWHLHRCRPYYLVGIACEEHGDVASRCCPEETARRLTKRKKKVDEIFMNFDQYEGVNWERQEHWETVCDDCGCQRSGQHIWECLYPKAEPVGTFEDYMVSFHRYVKQNARDKKNRINICLQQLS</sequence>
<evidence type="ECO:0000259" key="2">
    <source>
        <dbReference type="PROSITE" id="PS50157"/>
    </source>
</evidence>
<evidence type="ECO:0000313" key="4">
    <source>
        <dbReference type="RefSeq" id="XP_031561499.1"/>
    </source>
</evidence>
<gene>
    <name evidence="4" type="primary">LOC116297420</name>
</gene>
<organism evidence="3 4">
    <name type="scientific">Actinia tenebrosa</name>
    <name type="common">Australian red waratah sea anemone</name>
    <dbReference type="NCBI Taxonomy" id="6105"/>
    <lineage>
        <taxon>Eukaryota</taxon>
        <taxon>Metazoa</taxon>
        <taxon>Cnidaria</taxon>
        <taxon>Anthozoa</taxon>
        <taxon>Hexacorallia</taxon>
        <taxon>Actiniaria</taxon>
        <taxon>Actiniidae</taxon>
        <taxon>Actinia</taxon>
    </lineage>
</organism>
<dbReference type="RefSeq" id="XP_031561499.1">
    <property type="nucleotide sequence ID" value="XM_031705639.1"/>
</dbReference>
<keyword evidence="1" id="KW-0863">Zinc-finger</keyword>
<protein>
    <submittedName>
        <fullName evidence="4">Zinc finger protein 112-like</fullName>
    </submittedName>
</protein>
<dbReference type="SUPFAM" id="SSF57667">
    <property type="entry name" value="beta-beta-alpha zinc fingers"/>
    <property type="match status" value="1"/>
</dbReference>
<keyword evidence="3" id="KW-1185">Reference proteome</keyword>
<dbReference type="GeneID" id="116297420"/>
<dbReference type="OrthoDB" id="8939517at2759"/>
<feature type="domain" description="C2H2-type" evidence="2">
    <location>
        <begin position="1"/>
        <end position="28"/>
    </location>
</feature>
<dbReference type="Proteomes" id="UP000515163">
    <property type="component" value="Unplaced"/>
</dbReference>
<dbReference type="PROSITE" id="PS50157">
    <property type="entry name" value="ZINC_FINGER_C2H2_2"/>
    <property type="match status" value="1"/>
</dbReference>
<evidence type="ECO:0000256" key="1">
    <source>
        <dbReference type="PROSITE-ProRule" id="PRU00042"/>
    </source>
</evidence>
<proteinExistence type="predicted"/>
<name>A0A6P8HYP3_ACTTE</name>
<dbReference type="KEGG" id="aten:116297420"/>
<evidence type="ECO:0000313" key="3">
    <source>
        <dbReference type="Proteomes" id="UP000515163"/>
    </source>
</evidence>
<keyword evidence="1" id="KW-0479">Metal-binding</keyword>
<dbReference type="Pfam" id="PF00096">
    <property type="entry name" value="zf-C2H2"/>
    <property type="match status" value="1"/>
</dbReference>
<dbReference type="InParanoid" id="A0A6P8HYP3"/>
<accession>A0A6P8HYP3</accession>
<dbReference type="GO" id="GO:0008270">
    <property type="term" value="F:zinc ion binding"/>
    <property type="evidence" value="ECO:0007669"/>
    <property type="project" value="UniProtKB-KW"/>
</dbReference>
<keyword evidence="1" id="KW-0862">Zinc</keyword>
<reference evidence="4" key="1">
    <citation type="submission" date="2025-08" db="UniProtKB">
        <authorList>
            <consortium name="RefSeq"/>
        </authorList>
    </citation>
    <scope>IDENTIFICATION</scope>
    <source>
        <tissue evidence="4">Tentacle</tissue>
    </source>
</reference>
<dbReference type="Gene3D" id="3.30.160.60">
    <property type="entry name" value="Classic Zinc Finger"/>
    <property type="match status" value="1"/>
</dbReference>
<dbReference type="AlphaFoldDB" id="A0A6P8HYP3"/>
<dbReference type="InterPro" id="IPR036236">
    <property type="entry name" value="Znf_C2H2_sf"/>
</dbReference>